<dbReference type="PANTHER" id="PTHR47480:SF1">
    <property type="entry name" value="EG45-LIKE DOMAIN CONTAINING PROTEIN 1"/>
    <property type="match status" value="1"/>
</dbReference>
<dbReference type="AlphaFoldDB" id="A0AAE2CVA2"/>
<protein>
    <submittedName>
        <fullName evidence="2">EG45-like domain containing protein 2</fullName>
    </submittedName>
</protein>
<dbReference type="InterPro" id="IPR009009">
    <property type="entry name" value="RlpA-like_DPBB"/>
</dbReference>
<feature type="domain" description="Expansin-like EG45" evidence="1">
    <location>
        <begin position="87"/>
        <end position="188"/>
    </location>
</feature>
<dbReference type="InterPro" id="IPR007112">
    <property type="entry name" value="Expansin/allergen_DPBB_dom"/>
</dbReference>
<dbReference type="EMBL" id="JACGWO010000002">
    <property type="protein sequence ID" value="KAK4435800.1"/>
    <property type="molecule type" value="Genomic_DNA"/>
</dbReference>
<dbReference type="PROSITE" id="PS50842">
    <property type="entry name" value="EXPANSIN_EG45"/>
    <property type="match status" value="1"/>
</dbReference>
<dbReference type="Proteomes" id="UP001293254">
    <property type="component" value="Unassembled WGS sequence"/>
</dbReference>
<reference evidence="2" key="1">
    <citation type="submission" date="2020-06" db="EMBL/GenBank/DDBJ databases">
        <authorList>
            <person name="Li T."/>
            <person name="Hu X."/>
            <person name="Zhang T."/>
            <person name="Song X."/>
            <person name="Zhang H."/>
            <person name="Dai N."/>
            <person name="Sheng W."/>
            <person name="Hou X."/>
            <person name="Wei L."/>
        </authorList>
    </citation>
    <scope>NUCLEOTIDE SEQUENCE</scope>
    <source>
        <strain evidence="2">3651</strain>
        <tissue evidence="2">Leaf</tissue>
    </source>
</reference>
<gene>
    <name evidence="2" type="ORF">Salat_0743500</name>
</gene>
<dbReference type="PANTHER" id="PTHR47480">
    <property type="entry name" value="EG45-LIKE DOMAIN CONTAINING PROTEIN"/>
    <property type="match status" value="1"/>
</dbReference>
<sequence length="188" mass="20754">MLLITRRNRVSVTHIYCSSFRVDRSNLGRQSIRDFRSPSTPEINFIIRMLKPEFLLLWFFLLLLGPELQFSTADIGTASQYLPPYTPTACYGSDLSQFPSSGLFAAASEGIWDNGAACGRQYLVKCISAAVPKTCVEGQTIQVQIVDRAVSAVSPPTRPGSSLVLSNIAFQTIAKNAVPYLNIEFQQL</sequence>
<reference evidence="2" key="2">
    <citation type="journal article" date="2024" name="Plant">
        <title>Genomic evolution and insights into agronomic trait innovations of Sesamum species.</title>
        <authorList>
            <person name="Miao H."/>
            <person name="Wang L."/>
            <person name="Qu L."/>
            <person name="Liu H."/>
            <person name="Sun Y."/>
            <person name="Le M."/>
            <person name="Wang Q."/>
            <person name="Wei S."/>
            <person name="Zheng Y."/>
            <person name="Lin W."/>
            <person name="Duan Y."/>
            <person name="Cao H."/>
            <person name="Xiong S."/>
            <person name="Wang X."/>
            <person name="Wei L."/>
            <person name="Li C."/>
            <person name="Ma Q."/>
            <person name="Ju M."/>
            <person name="Zhao R."/>
            <person name="Li G."/>
            <person name="Mu C."/>
            <person name="Tian Q."/>
            <person name="Mei H."/>
            <person name="Zhang T."/>
            <person name="Gao T."/>
            <person name="Zhang H."/>
        </authorList>
    </citation>
    <scope>NUCLEOTIDE SEQUENCE</scope>
    <source>
        <strain evidence="2">3651</strain>
    </source>
</reference>
<evidence type="ECO:0000313" key="3">
    <source>
        <dbReference type="Proteomes" id="UP001293254"/>
    </source>
</evidence>
<dbReference type="SUPFAM" id="SSF50685">
    <property type="entry name" value="Barwin-like endoglucanases"/>
    <property type="match status" value="1"/>
</dbReference>
<dbReference type="Gene3D" id="2.40.40.10">
    <property type="entry name" value="RlpA-like domain"/>
    <property type="match status" value="1"/>
</dbReference>
<evidence type="ECO:0000313" key="2">
    <source>
        <dbReference type="EMBL" id="KAK4435800.1"/>
    </source>
</evidence>
<organism evidence="2 3">
    <name type="scientific">Sesamum alatum</name>
    <dbReference type="NCBI Taxonomy" id="300844"/>
    <lineage>
        <taxon>Eukaryota</taxon>
        <taxon>Viridiplantae</taxon>
        <taxon>Streptophyta</taxon>
        <taxon>Embryophyta</taxon>
        <taxon>Tracheophyta</taxon>
        <taxon>Spermatophyta</taxon>
        <taxon>Magnoliopsida</taxon>
        <taxon>eudicotyledons</taxon>
        <taxon>Gunneridae</taxon>
        <taxon>Pentapetalae</taxon>
        <taxon>asterids</taxon>
        <taxon>lamiids</taxon>
        <taxon>Lamiales</taxon>
        <taxon>Pedaliaceae</taxon>
        <taxon>Sesamum</taxon>
    </lineage>
</organism>
<keyword evidence="3" id="KW-1185">Reference proteome</keyword>
<evidence type="ECO:0000259" key="1">
    <source>
        <dbReference type="PROSITE" id="PS50842"/>
    </source>
</evidence>
<name>A0AAE2CVA2_9LAMI</name>
<dbReference type="Pfam" id="PF03330">
    <property type="entry name" value="DPBB_1"/>
    <property type="match status" value="1"/>
</dbReference>
<proteinExistence type="predicted"/>
<dbReference type="InterPro" id="IPR036908">
    <property type="entry name" value="RlpA-like_sf"/>
</dbReference>
<accession>A0AAE2CVA2</accession>
<dbReference type="CDD" id="cd22269">
    <property type="entry name" value="DPBB_EG45-like"/>
    <property type="match status" value="1"/>
</dbReference>
<comment type="caution">
    <text evidence="2">The sequence shown here is derived from an EMBL/GenBank/DDBJ whole genome shotgun (WGS) entry which is preliminary data.</text>
</comment>